<dbReference type="RefSeq" id="WP_258735076.1">
    <property type="nucleotide sequence ID" value="NZ_JANTHZ010000015.1"/>
</dbReference>
<reference evidence="1" key="1">
    <citation type="submission" date="2022-08" db="EMBL/GenBank/DDBJ databases">
        <authorList>
            <person name="Li F."/>
        </authorList>
    </citation>
    <scope>NUCLEOTIDE SEQUENCE</scope>
    <source>
        <strain evidence="1">MQZ15Z-1</strain>
    </source>
</reference>
<accession>A0A9X2T969</accession>
<protein>
    <submittedName>
        <fullName evidence="1">Uncharacterized protein</fullName>
    </submittedName>
</protein>
<sequence>MTAIFFHRARQTLMVRNASDGETLAAIFSRKACISSGWIVFGSTSPQTGASHFHALGQSSRLLCSLDHDLPLLTRSLVRMDMARR</sequence>
<keyword evidence="2" id="KW-1185">Reference proteome</keyword>
<dbReference type="AlphaFoldDB" id="A0A9X2T969"/>
<name>A0A9X2T969_9HYPH</name>
<gene>
    <name evidence="1" type="ORF">NVS89_22765</name>
</gene>
<organism evidence="1 2">
    <name type="scientific">Ancylobacter mangrovi</name>
    <dbReference type="NCBI Taxonomy" id="2972472"/>
    <lineage>
        <taxon>Bacteria</taxon>
        <taxon>Pseudomonadati</taxon>
        <taxon>Pseudomonadota</taxon>
        <taxon>Alphaproteobacteria</taxon>
        <taxon>Hyphomicrobiales</taxon>
        <taxon>Xanthobacteraceae</taxon>
        <taxon>Ancylobacter</taxon>
    </lineage>
</organism>
<dbReference type="EMBL" id="JANTHZ010000015">
    <property type="protein sequence ID" value="MCS0497918.1"/>
    <property type="molecule type" value="Genomic_DNA"/>
</dbReference>
<proteinExistence type="predicted"/>
<comment type="caution">
    <text evidence="1">The sequence shown here is derived from an EMBL/GenBank/DDBJ whole genome shotgun (WGS) entry which is preliminary data.</text>
</comment>
<evidence type="ECO:0000313" key="1">
    <source>
        <dbReference type="EMBL" id="MCS0497918.1"/>
    </source>
</evidence>
<evidence type="ECO:0000313" key="2">
    <source>
        <dbReference type="Proteomes" id="UP001151088"/>
    </source>
</evidence>
<dbReference type="Proteomes" id="UP001151088">
    <property type="component" value="Unassembled WGS sequence"/>
</dbReference>